<dbReference type="GO" id="GO:0050982">
    <property type="term" value="P:detection of mechanical stimulus"/>
    <property type="evidence" value="ECO:0007669"/>
    <property type="project" value="TreeGrafter"/>
</dbReference>
<dbReference type="InterPro" id="IPR016688">
    <property type="entry name" value="MscS-like_plants/fungi"/>
</dbReference>
<proteinExistence type="inferred from homology"/>
<evidence type="ECO:0000256" key="2">
    <source>
        <dbReference type="ARBA" id="ARBA00008017"/>
    </source>
</evidence>
<dbReference type="GO" id="GO:0006820">
    <property type="term" value="P:monoatomic anion transport"/>
    <property type="evidence" value="ECO:0007669"/>
    <property type="project" value="TreeGrafter"/>
</dbReference>
<reference evidence="6" key="2">
    <citation type="journal article" date="2023" name="Plants (Basel)">
        <title>Annotation of the Turnera subulata (Passifloraceae) Draft Genome Reveals the S-Locus Evolved after the Divergence of Turneroideae from Passifloroideae in a Stepwise Manner.</title>
        <authorList>
            <person name="Henning P.M."/>
            <person name="Roalson E.H."/>
            <person name="Mir W."/>
            <person name="McCubbin A.G."/>
            <person name="Shore J.S."/>
        </authorList>
    </citation>
    <scope>NUCLEOTIDE SEQUENCE</scope>
    <source>
        <strain evidence="6">F60SS</strain>
    </source>
</reference>
<evidence type="ECO:0000259" key="5">
    <source>
        <dbReference type="Pfam" id="PF25886"/>
    </source>
</evidence>
<protein>
    <recommendedName>
        <fullName evidence="5">Mechanosensitive ion channel protein Msy1/2-like transmembrane domain-containing protein</fullName>
    </recommendedName>
</protein>
<keyword evidence="4" id="KW-0472">Membrane</keyword>
<dbReference type="Proteomes" id="UP001141552">
    <property type="component" value="Unassembled WGS sequence"/>
</dbReference>
<dbReference type="EMBL" id="JAKUCV010007351">
    <property type="protein sequence ID" value="KAJ4823825.1"/>
    <property type="molecule type" value="Genomic_DNA"/>
</dbReference>
<comment type="similarity">
    <text evidence="2">Belongs to the MscS (TC 1.A.23) family.</text>
</comment>
<comment type="subcellular location">
    <subcellularLocation>
        <location evidence="1">Endomembrane system</location>
        <topology evidence="1">Multi-pass membrane protein</topology>
    </subcellularLocation>
</comment>
<accession>A0A9Q0F2H2</accession>
<evidence type="ECO:0000313" key="7">
    <source>
        <dbReference type="Proteomes" id="UP001141552"/>
    </source>
</evidence>
<feature type="transmembrane region" description="Helical" evidence="4">
    <location>
        <begin position="194"/>
        <end position="215"/>
    </location>
</feature>
<dbReference type="GO" id="GO:0005886">
    <property type="term" value="C:plasma membrane"/>
    <property type="evidence" value="ECO:0007669"/>
    <property type="project" value="TreeGrafter"/>
</dbReference>
<dbReference type="GO" id="GO:0008381">
    <property type="term" value="F:mechanosensitive monoatomic ion channel activity"/>
    <property type="evidence" value="ECO:0007669"/>
    <property type="project" value="TreeGrafter"/>
</dbReference>
<comment type="caution">
    <text evidence="6">The sequence shown here is derived from an EMBL/GenBank/DDBJ whole genome shotgun (WGS) entry which is preliminary data.</text>
</comment>
<sequence length="574" mass="65536">MAHQPKAQGGCETGTMPEKTNPTDEPQQQQAEANLAPSNNQQDSTTCQIQVQLQGSASNESSQPNSPEISSGSRRRSLSRSAYSKPKSRFAAASPPLDDHAKEDVPGSPPSVPRTPPMGSPRGPAYDGEDDDDTYYKKVPLSKRKAKTRLKTKSLLKWFVFLSTLGCLVVSLTLKDLEKSRLWGFEFWRWSVLLMVIVDGLFATKCFMKVVVFFIERNFLLRKKVLYFVHGLKRSAMVFIWSVSVIIVWAALFNHSVKRSEIDKKVFNYATRNLAALVIGTFLWFLKSLWVRMLASKFHVNVFFGRIQASIFDQYVLQTLSGPPVIEMIETIGRAPSAGMLSFRTNTRVAEEEPQGKRDVIDMGEFQKMKSQKVSSWTMKALIDIVKNSGLSTISSDFDDEESERQINSETEAIAAAYNIFRNVARPGCKYIDEEDLLRFMIKEEVDLVFQLLEASETGRIDRKAMTDWVHPHYRKLSLEMIENAGTMLLLIMLKCFELEELCLYLESNPKYWHPNHSVVVKDIQNESKLRMAVDCFHTMNFQNLELKNRRRTELVIELKKIFEALCMKFSLNP</sequence>
<feature type="transmembrane region" description="Helical" evidence="4">
    <location>
        <begin position="266"/>
        <end position="286"/>
    </location>
</feature>
<evidence type="ECO:0000256" key="1">
    <source>
        <dbReference type="ARBA" id="ARBA00004127"/>
    </source>
</evidence>
<keyword evidence="4" id="KW-1133">Transmembrane helix</keyword>
<dbReference type="AlphaFoldDB" id="A0A9Q0F2H2"/>
<feature type="compositionally biased region" description="Pro residues" evidence="3">
    <location>
        <begin position="107"/>
        <end position="119"/>
    </location>
</feature>
<name>A0A9Q0F2H2_9ROSI</name>
<gene>
    <name evidence="6" type="ORF">Tsubulata_035531</name>
</gene>
<feature type="transmembrane region" description="Helical" evidence="4">
    <location>
        <begin position="155"/>
        <end position="174"/>
    </location>
</feature>
<dbReference type="PANTHER" id="PTHR31618:SF20">
    <property type="entry name" value="MECHANOSENSITIVE ION CHANNEL PROTEIN 10"/>
    <property type="match status" value="1"/>
</dbReference>
<dbReference type="OrthoDB" id="544685at2759"/>
<evidence type="ECO:0000256" key="3">
    <source>
        <dbReference type="SAM" id="MobiDB-lite"/>
    </source>
</evidence>
<feature type="region of interest" description="Disordered" evidence="3">
    <location>
        <begin position="1"/>
        <end position="131"/>
    </location>
</feature>
<feature type="transmembrane region" description="Helical" evidence="4">
    <location>
        <begin position="236"/>
        <end position="254"/>
    </location>
</feature>
<feature type="domain" description="Mechanosensitive ion channel protein Msy1/2-like transmembrane" evidence="5">
    <location>
        <begin position="150"/>
        <end position="298"/>
    </location>
</feature>
<keyword evidence="4" id="KW-0812">Transmembrane</keyword>
<evidence type="ECO:0000313" key="6">
    <source>
        <dbReference type="EMBL" id="KAJ4823825.1"/>
    </source>
</evidence>
<feature type="compositionally biased region" description="Polar residues" evidence="3">
    <location>
        <begin position="18"/>
        <end position="69"/>
    </location>
</feature>
<keyword evidence="7" id="KW-1185">Reference proteome</keyword>
<evidence type="ECO:0000256" key="4">
    <source>
        <dbReference type="SAM" id="Phobius"/>
    </source>
</evidence>
<organism evidence="6 7">
    <name type="scientific">Turnera subulata</name>
    <dbReference type="NCBI Taxonomy" id="218843"/>
    <lineage>
        <taxon>Eukaryota</taxon>
        <taxon>Viridiplantae</taxon>
        <taxon>Streptophyta</taxon>
        <taxon>Embryophyta</taxon>
        <taxon>Tracheophyta</taxon>
        <taxon>Spermatophyta</taxon>
        <taxon>Magnoliopsida</taxon>
        <taxon>eudicotyledons</taxon>
        <taxon>Gunneridae</taxon>
        <taxon>Pentapetalae</taxon>
        <taxon>rosids</taxon>
        <taxon>fabids</taxon>
        <taxon>Malpighiales</taxon>
        <taxon>Passifloraceae</taxon>
        <taxon>Turnera</taxon>
    </lineage>
</organism>
<reference evidence="6" key="1">
    <citation type="submission" date="2022-02" db="EMBL/GenBank/DDBJ databases">
        <authorList>
            <person name="Henning P.M."/>
            <person name="McCubbin A.G."/>
            <person name="Shore J.S."/>
        </authorList>
    </citation>
    <scope>NUCLEOTIDE SEQUENCE</scope>
    <source>
        <strain evidence="6">F60SS</strain>
        <tissue evidence="6">Leaves</tissue>
    </source>
</reference>
<dbReference type="PANTHER" id="PTHR31618">
    <property type="entry name" value="MECHANOSENSITIVE ION CHANNEL PROTEIN 5"/>
    <property type="match status" value="1"/>
</dbReference>
<dbReference type="InterPro" id="IPR058650">
    <property type="entry name" value="Msy1/2-like"/>
</dbReference>
<dbReference type="Pfam" id="PF25886">
    <property type="entry name" value="Msy1"/>
    <property type="match status" value="1"/>
</dbReference>